<dbReference type="EMBL" id="LRBV02000012">
    <property type="status" value="NOT_ANNOTATED_CDS"/>
    <property type="molecule type" value="Genomic_DNA"/>
</dbReference>
<reference evidence="3 4" key="1">
    <citation type="journal article" date="2016" name="G3 (Bethesda)">
        <title>First Draft Assembly and Annotation of the Genome of a California Endemic Oak Quercus lobata Nee (Fagaceae).</title>
        <authorList>
            <person name="Sork V.L."/>
            <person name="Fitz-Gibbon S.T."/>
            <person name="Puiu D."/>
            <person name="Crepeau M."/>
            <person name="Gugger P.F."/>
            <person name="Sherman R."/>
            <person name="Stevens K."/>
            <person name="Langley C.H."/>
            <person name="Pellegrini M."/>
            <person name="Salzberg S.L."/>
        </authorList>
    </citation>
    <scope>NUCLEOTIDE SEQUENCE [LARGE SCALE GENOMIC DNA]</scope>
    <source>
        <strain evidence="3 4">cv. SW786</strain>
    </source>
</reference>
<name>A0A7N2N2Z4_QUELO</name>
<proteinExistence type="predicted"/>
<evidence type="ECO:0000259" key="2">
    <source>
        <dbReference type="Pfam" id="PF13966"/>
    </source>
</evidence>
<evidence type="ECO:0000313" key="4">
    <source>
        <dbReference type="Proteomes" id="UP000594261"/>
    </source>
</evidence>
<evidence type="ECO:0000259" key="1">
    <source>
        <dbReference type="Pfam" id="PF13456"/>
    </source>
</evidence>
<dbReference type="InterPro" id="IPR036397">
    <property type="entry name" value="RNaseH_sf"/>
</dbReference>
<dbReference type="Gene3D" id="3.30.420.10">
    <property type="entry name" value="Ribonuclease H-like superfamily/Ribonuclease H"/>
    <property type="match status" value="1"/>
</dbReference>
<dbReference type="InterPro" id="IPR052929">
    <property type="entry name" value="RNase_H-like_EbsB-rel"/>
</dbReference>
<feature type="domain" description="Reverse transcriptase zinc-binding" evidence="2">
    <location>
        <begin position="161"/>
        <end position="229"/>
    </location>
</feature>
<dbReference type="GO" id="GO:0004523">
    <property type="term" value="F:RNA-DNA hybrid ribonuclease activity"/>
    <property type="evidence" value="ECO:0007669"/>
    <property type="project" value="InterPro"/>
</dbReference>
<dbReference type="CDD" id="cd06222">
    <property type="entry name" value="RNase_H_like"/>
    <property type="match status" value="1"/>
</dbReference>
<keyword evidence="4" id="KW-1185">Reference proteome</keyword>
<evidence type="ECO:0000313" key="3">
    <source>
        <dbReference type="EnsemblPlants" id="QL12p015842:mrna"/>
    </source>
</evidence>
<accession>A0A7N2N2Z4</accession>
<dbReference type="PANTHER" id="PTHR47074:SF48">
    <property type="entry name" value="POLYNUCLEOTIDYL TRANSFERASE, RIBONUCLEASE H-LIKE SUPERFAMILY PROTEIN"/>
    <property type="match status" value="1"/>
</dbReference>
<dbReference type="GO" id="GO:0003676">
    <property type="term" value="F:nucleic acid binding"/>
    <property type="evidence" value="ECO:0007669"/>
    <property type="project" value="InterPro"/>
</dbReference>
<organism evidence="3 4">
    <name type="scientific">Quercus lobata</name>
    <name type="common">Valley oak</name>
    <dbReference type="NCBI Taxonomy" id="97700"/>
    <lineage>
        <taxon>Eukaryota</taxon>
        <taxon>Viridiplantae</taxon>
        <taxon>Streptophyta</taxon>
        <taxon>Embryophyta</taxon>
        <taxon>Tracheophyta</taxon>
        <taxon>Spermatophyta</taxon>
        <taxon>Magnoliopsida</taxon>
        <taxon>eudicotyledons</taxon>
        <taxon>Gunneridae</taxon>
        <taxon>Pentapetalae</taxon>
        <taxon>rosids</taxon>
        <taxon>fabids</taxon>
        <taxon>Fagales</taxon>
        <taxon>Fagaceae</taxon>
        <taxon>Quercus</taxon>
    </lineage>
</organism>
<dbReference type="OMA" id="CNEHISK"/>
<dbReference type="InterPro" id="IPR012337">
    <property type="entry name" value="RNaseH-like_sf"/>
</dbReference>
<evidence type="ECO:0008006" key="5">
    <source>
        <dbReference type="Google" id="ProtNLM"/>
    </source>
</evidence>
<dbReference type="Proteomes" id="UP000594261">
    <property type="component" value="Chromosome 12"/>
</dbReference>
<dbReference type="AlphaFoldDB" id="A0A7N2N2Z4"/>
<dbReference type="Gramene" id="QL12p015842:mrna">
    <property type="protein sequence ID" value="QL12p015842:mrna"/>
    <property type="gene ID" value="QL12p015842"/>
</dbReference>
<dbReference type="InterPro" id="IPR026960">
    <property type="entry name" value="RVT-Znf"/>
</dbReference>
<dbReference type="InterPro" id="IPR044730">
    <property type="entry name" value="RNase_H-like_dom_plant"/>
</dbReference>
<protein>
    <recommendedName>
        <fullName evidence="5">RNase H type-1 domain-containing protein</fullName>
    </recommendedName>
</protein>
<dbReference type="PANTHER" id="PTHR47074">
    <property type="entry name" value="BNAC02G40300D PROTEIN"/>
    <property type="match status" value="1"/>
</dbReference>
<dbReference type="Pfam" id="PF13456">
    <property type="entry name" value="RVT_3"/>
    <property type="match status" value="1"/>
</dbReference>
<dbReference type="EnsemblPlants" id="QL12p015842:mrna">
    <property type="protein sequence ID" value="QL12p015842:mrna"/>
    <property type="gene ID" value="QL12p015842"/>
</dbReference>
<sequence length="436" mass="50058">MSCFKLPAGLCQDIEALIRRFFWGQRGENRKIHWVKWRDLCKSKSQGGMRFKDLSMYNDAMLDKQAWRLLHDTNSLLYRVFKPKFFPDCSIMEAKVPNSASHAWKSIIKGREVIRKGGLWRIGDGRSINFWTDNWVPLKYKPKLISPVQNQNTSTKVDGEYTVKSGYQFLMNELHKADSGPSSTVAAKELWHAVWHLQVPSKVKNLVWRACRNSLPTKMNLVRRKIITDDNRDPRLFSMVVWALWNRRNNIRLAKEAIAIGQLLQQAQERLQEFSVQQPSTLPTRNNVVVSWHPPARSWYKVNFDCALFEKDQCAGIGVVIRNDQGLVMASLSQRIPLPFTVIEAEALAARRAIEFAAEIGLDQVIMEGDSKVLINTLRSERLSLAQFGHIVKDVQNMAAHFFKDFNFSHVCRLGNKVAHSLARRANKSSQLSLLN</sequence>
<dbReference type="InParanoid" id="A0A7N2N2Z4"/>
<dbReference type="InterPro" id="IPR002156">
    <property type="entry name" value="RNaseH_domain"/>
</dbReference>
<dbReference type="Pfam" id="PF13966">
    <property type="entry name" value="zf-RVT"/>
    <property type="match status" value="1"/>
</dbReference>
<feature type="domain" description="RNase H type-1" evidence="1">
    <location>
        <begin position="303"/>
        <end position="426"/>
    </location>
</feature>
<dbReference type="SUPFAM" id="SSF53098">
    <property type="entry name" value="Ribonuclease H-like"/>
    <property type="match status" value="1"/>
</dbReference>
<reference evidence="3" key="2">
    <citation type="submission" date="2021-01" db="UniProtKB">
        <authorList>
            <consortium name="EnsemblPlants"/>
        </authorList>
    </citation>
    <scope>IDENTIFICATION</scope>
</reference>